<dbReference type="Pfam" id="PF00348">
    <property type="entry name" value="polyprenyl_synt"/>
    <property type="match status" value="1"/>
</dbReference>
<dbReference type="InterPro" id="IPR008949">
    <property type="entry name" value="Isoprenoid_synthase_dom_sf"/>
</dbReference>
<accession>A0A8H5MFH8</accession>
<evidence type="ECO:0000256" key="4">
    <source>
        <dbReference type="ARBA" id="ARBA00022723"/>
    </source>
</evidence>
<comment type="similarity">
    <text evidence="2 7">Belongs to the FPP/GGPP synthase family.</text>
</comment>
<dbReference type="GO" id="GO:0006744">
    <property type="term" value="P:ubiquinone biosynthetic process"/>
    <property type="evidence" value="ECO:0007669"/>
    <property type="project" value="TreeGrafter"/>
</dbReference>
<dbReference type="Proteomes" id="UP000518752">
    <property type="component" value="Unassembled WGS sequence"/>
</dbReference>
<dbReference type="InterPro" id="IPR000092">
    <property type="entry name" value="Polyprenyl_synt"/>
</dbReference>
<evidence type="ECO:0000256" key="1">
    <source>
        <dbReference type="ARBA" id="ARBA00001946"/>
    </source>
</evidence>
<dbReference type="PANTHER" id="PTHR12001:SF69">
    <property type="entry name" value="ALL TRANS-POLYPRENYL-DIPHOSPHATE SYNTHASE PDSS1"/>
    <property type="match status" value="1"/>
</dbReference>
<dbReference type="Gene3D" id="1.10.600.10">
    <property type="entry name" value="Farnesyl Diphosphate Synthase"/>
    <property type="match status" value="1"/>
</dbReference>
<gene>
    <name evidence="8" type="ORF">D9757_002258</name>
</gene>
<protein>
    <submittedName>
        <fullName evidence="8">Uncharacterized protein</fullName>
    </submittedName>
</protein>
<keyword evidence="4" id="KW-0479">Metal-binding</keyword>
<dbReference type="GO" id="GO:0004659">
    <property type="term" value="F:prenyltransferase activity"/>
    <property type="evidence" value="ECO:0007669"/>
    <property type="project" value="InterPro"/>
</dbReference>
<keyword evidence="3 7" id="KW-0808">Transferase</keyword>
<proteinExistence type="inferred from homology"/>
<reference evidence="8 9" key="1">
    <citation type="journal article" date="2020" name="ISME J.">
        <title>Uncovering the hidden diversity of litter-decomposition mechanisms in mushroom-forming fungi.</title>
        <authorList>
            <person name="Floudas D."/>
            <person name="Bentzer J."/>
            <person name="Ahren D."/>
            <person name="Johansson T."/>
            <person name="Persson P."/>
            <person name="Tunlid A."/>
        </authorList>
    </citation>
    <scope>NUCLEOTIDE SEQUENCE [LARGE SCALE GENOMIC DNA]</scope>
    <source>
        <strain evidence="8 9">CBS 406.79</strain>
    </source>
</reference>
<organism evidence="8 9">
    <name type="scientific">Collybiopsis confluens</name>
    <dbReference type="NCBI Taxonomy" id="2823264"/>
    <lineage>
        <taxon>Eukaryota</taxon>
        <taxon>Fungi</taxon>
        <taxon>Dikarya</taxon>
        <taxon>Basidiomycota</taxon>
        <taxon>Agaricomycotina</taxon>
        <taxon>Agaricomycetes</taxon>
        <taxon>Agaricomycetidae</taxon>
        <taxon>Agaricales</taxon>
        <taxon>Marasmiineae</taxon>
        <taxon>Omphalotaceae</taxon>
        <taxon>Collybiopsis</taxon>
    </lineage>
</organism>
<dbReference type="GO" id="GO:1990234">
    <property type="term" value="C:transferase complex"/>
    <property type="evidence" value="ECO:0007669"/>
    <property type="project" value="TreeGrafter"/>
</dbReference>
<evidence type="ECO:0000313" key="8">
    <source>
        <dbReference type="EMBL" id="KAF5392570.1"/>
    </source>
</evidence>
<dbReference type="SUPFAM" id="SSF48576">
    <property type="entry name" value="Terpenoid synthases"/>
    <property type="match status" value="1"/>
</dbReference>
<keyword evidence="9" id="KW-1185">Reference proteome</keyword>
<dbReference type="GO" id="GO:0046872">
    <property type="term" value="F:metal ion binding"/>
    <property type="evidence" value="ECO:0007669"/>
    <property type="project" value="UniProtKB-KW"/>
</dbReference>
<dbReference type="AlphaFoldDB" id="A0A8H5MFH8"/>
<evidence type="ECO:0000256" key="2">
    <source>
        <dbReference type="ARBA" id="ARBA00006706"/>
    </source>
</evidence>
<keyword evidence="6" id="KW-0414">Isoprene biosynthesis</keyword>
<dbReference type="PANTHER" id="PTHR12001">
    <property type="entry name" value="GERANYLGERANYL PYROPHOSPHATE SYNTHASE"/>
    <property type="match status" value="1"/>
</dbReference>
<dbReference type="EMBL" id="JAACJN010000005">
    <property type="protein sequence ID" value="KAF5392570.1"/>
    <property type="molecule type" value="Genomic_DNA"/>
</dbReference>
<evidence type="ECO:0000313" key="9">
    <source>
        <dbReference type="Proteomes" id="UP000518752"/>
    </source>
</evidence>
<name>A0A8H5MFH8_9AGAR</name>
<keyword evidence="5" id="KW-0460">Magnesium</keyword>
<evidence type="ECO:0000256" key="7">
    <source>
        <dbReference type="RuleBase" id="RU004466"/>
    </source>
</evidence>
<evidence type="ECO:0000256" key="6">
    <source>
        <dbReference type="ARBA" id="ARBA00023229"/>
    </source>
</evidence>
<dbReference type="OrthoDB" id="9927103at2759"/>
<comment type="caution">
    <text evidence="8">The sequence shown here is derived from an EMBL/GenBank/DDBJ whole genome shotgun (WGS) entry which is preliminary data.</text>
</comment>
<evidence type="ECO:0000256" key="3">
    <source>
        <dbReference type="ARBA" id="ARBA00022679"/>
    </source>
</evidence>
<dbReference type="GO" id="GO:0008299">
    <property type="term" value="P:isoprenoid biosynthetic process"/>
    <property type="evidence" value="ECO:0007669"/>
    <property type="project" value="UniProtKB-KW"/>
</dbReference>
<evidence type="ECO:0000256" key="5">
    <source>
        <dbReference type="ARBA" id="ARBA00022842"/>
    </source>
</evidence>
<comment type="cofactor">
    <cofactor evidence="1">
        <name>Mg(2+)</name>
        <dbReference type="ChEBI" id="CHEBI:18420"/>
    </cofactor>
</comment>
<sequence>MRRAWLGRSSPFIIRRYSALAHNLKPASATAAVAADFLPPRRIDPYSLLASELDHLKGNLLNLLGSAHPSLSQLAQHYFAHPSKQIRSLVVLLLARATNGLGSEWEQKKWTAECDRVSGQNQVLDWSLTRPGVLNDLDPSMPEDAASFQSLFSLQSPSIVQQTPPLPSSFSPNISGPVMDSPLILPTQIRLAQLMEMIHVASCMHDQVANTAMNGTANKLAILGGDFLLGRASTALSRLGDDQVVELVATVIANIVEGSVWKAGNVGTRTIAPLTHPAQGWSTYLNSVYLASASLLAKAGRASVILGGSTESDVWKEVAYVYGLNIGFTNQLLKDVELYEADTTSVDLTAPLIYAWKDRPDLGPIIQRQFSAGGDIEQVRHAILESSGVQRTRALAISHSEKAREVLQLLPDSDAKAALDELAVCVAKRN</sequence>